<dbReference type="Gene3D" id="3.10.180.10">
    <property type="entry name" value="2,3-Dihydroxybiphenyl 1,2-Dioxygenase, domain 1"/>
    <property type="match status" value="1"/>
</dbReference>
<dbReference type="CDD" id="cd08343">
    <property type="entry name" value="ED_TypeI_classII_C"/>
    <property type="match status" value="1"/>
</dbReference>
<dbReference type="RefSeq" id="WP_147849522.1">
    <property type="nucleotide sequence ID" value="NZ_VDUZ01000030.1"/>
</dbReference>
<dbReference type="SUPFAM" id="SSF54593">
    <property type="entry name" value="Glyoxalase/Bleomycin resistance protein/Dihydroxybiphenyl dioxygenase"/>
    <property type="match status" value="1"/>
</dbReference>
<dbReference type="InterPro" id="IPR050383">
    <property type="entry name" value="GlyoxalaseI/FosfomycinResist"/>
</dbReference>
<gene>
    <name evidence="3" type="ORF">FHP25_24030</name>
</gene>
<dbReference type="InterPro" id="IPR029068">
    <property type="entry name" value="Glyas_Bleomycin-R_OHBP_Dase"/>
</dbReference>
<dbReference type="PROSITE" id="PS00934">
    <property type="entry name" value="GLYOXALASE_I_1"/>
    <property type="match status" value="1"/>
</dbReference>
<reference evidence="3 4" key="1">
    <citation type="submission" date="2019-06" db="EMBL/GenBank/DDBJ databases">
        <title>New taxonomy in bacterial strain CC-CFT640, isolated from vineyard.</title>
        <authorList>
            <person name="Lin S.-Y."/>
            <person name="Tsai C.-F."/>
            <person name="Young C.-C."/>
        </authorList>
    </citation>
    <scope>NUCLEOTIDE SEQUENCE [LARGE SCALE GENOMIC DNA]</scope>
    <source>
        <strain evidence="3 4">CC-CFT640</strain>
    </source>
</reference>
<accession>A0A5C8PHM2</accession>
<dbReference type="InterPro" id="IPR004360">
    <property type="entry name" value="Glyas_Fos-R_dOase_dom"/>
</dbReference>
<dbReference type="GO" id="GO:0004462">
    <property type="term" value="F:lactoylglutathione lyase activity"/>
    <property type="evidence" value="ECO:0007669"/>
    <property type="project" value="InterPro"/>
</dbReference>
<dbReference type="InterPro" id="IPR018146">
    <property type="entry name" value="Glyoxalase_1_CS"/>
</dbReference>
<evidence type="ECO:0000313" key="3">
    <source>
        <dbReference type="EMBL" id="TXL72839.1"/>
    </source>
</evidence>
<dbReference type="Proteomes" id="UP000321638">
    <property type="component" value="Unassembled WGS sequence"/>
</dbReference>
<dbReference type="GO" id="GO:0046872">
    <property type="term" value="F:metal ion binding"/>
    <property type="evidence" value="ECO:0007669"/>
    <property type="project" value="UniProtKB-KW"/>
</dbReference>
<comment type="caution">
    <text evidence="3">The sequence shown here is derived from an EMBL/GenBank/DDBJ whole genome shotgun (WGS) entry which is preliminary data.</text>
</comment>
<feature type="domain" description="VOC" evidence="2">
    <location>
        <begin position="25"/>
        <end position="147"/>
    </location>
</feature>
<sequence length="193" mass="21674">MADNVDPQRLKVHDRPAGMPFRITRIGHVVFNVTDLERSVRFYTEVLGFQISDIYPEAMMPGGMVFMRCNTDHHGIALVGGMGQPSSSAELHHVAFEVGSLDEVILARDRLRAQGVPIDFEGRRRAGVQIAVEFRDPDGHRLEIYWGLDQVGSDGHVRPAHEWKGARSLVEAIRDPVRGQDTTLRDPSLLRQE</sequence>
<keyword evidence="1" id="KW-0479">Metal-binding</keyword>
<protein>
    <recommendedName>
        <fullName evidence="2">VOC domain-containing protein</fullName>
    </recommendedName>
</protein>
<dbReference type="Pfam" id="PF00903">
    <property type="entry name" value="Glyoxalase"/>
    <property type="match status" value="1"/>
</dbReference>
<organism evidence="3 4">
    <name type="scientific">Vineibacter terrae</name>
    <dbReference type="NCBI Taxonomy" id="2586908"/>
    <lineage>
        <taxon>Bacteria</taxon>
        <taxon>Pseudomonadati</taxon>
        <taxon>Pseudomonadota</taxon>
        <taxon>Alphaproteobacteria</taxon>
        <taxon>Hyphomicrobiales</taxon>
        <taxon>Vineibacter</taxon>
    </lineage>
</organism>
<dbReference type="PROSITE" id="PS51819">
    <property type="entry name" value="VOC"/>
    <property type="match status" value="1"/>
</dbReference>
<evidence type="ECO:0000259" key="2">
    <source>
        <dbReference type="PROSITE" id="PS51819"/>
    </source>
</evidence>
<dbReference type="OrthoDB" id="9806945at2"/>
<dbReference type="InterPro" id="IPR037523">
    <property type="entry name" value="VOC_core"/>
</dbReference>
<dbReference type="PANTHER" id="PTHR21366:SF14">
    <property type="entry name" value="GLYOXALASE DOMAIN-CONTAINING PROTEIN 5"/>
    <property type="match status" value="1"/>
</dbReference>
<proteinExistence type="predicted"/>
<keyword evidence="4" id="KW-1185">Reference proteome</keyword>
<name>A0A5C8PHM2_9HYPH</name>
<dbReference type="PANTHER" id="PTHR21366">
    <property type="entry name" value="GLYOXALASE FAMILY PROTEIN"/>
    <property type="match status" value="1"/>
</dbReference>
<evidence type="ECO:0000256" key="1">
    <source>
        <dbReference type="ARBA" id="ARBA00022723"/>
    </source>
</evidence>
<evidence type="ECO:0000313" key="4">
    <source>
        <dbReference type="Proteomes" id="UP000321638"/>
    </source>
</evidence>
<dbReference type="EMBL" id="VDUZ01000030">
    <property type="protein sequence ID" value="TXL72839.1"/>
    <property type="molecule type" value="Genomic_DNA"/>
</dbReference>
<dbReference type="AlphaFoldDB" id="A0A5C8PHM2"/>